<feature type="transmembrane region" description="Helical" evidence="2">
    <location>
        <begin position="142"/>
        <end position="164"/>
    </location>
</feature>
<keyword evidence="4" id="KW-0238">DNA-binding</keyword>
<dbReference type="InterPro" id="IPR048428">
    <property type="entry name" value="YobI-NTPase"/>
</dbReference>
<feature type="coiled-coil region" evidence="1">
    <location>
        <begin position="537"/>
        <end position="564"/>
    </location>
</feature>
<comment type="caution">
    <text evidence="4">The sequence shown here is derived from an EMBL/GenBank/DDBJ whole genome shotgun (WGS) entry which is preliminary data.</text>
</comment>
<evidence type="ECO:0000313" key="4">
    <source>
        <dbReference type="EMBL" id="TCY79152.1"/>
    </source>
</evidence>
<dbReference type="Pfam" id="PF20693">
    <property type="entry name" value="YobI-ATPase"/>
    <property type="match status" value="1"/>
</dbReference>
<keyword evidence="1" id="KW-0175">Coiled coil</keyword>
<dbReference type="GO" id="GO:0003677">
    <property type="term" value="F:DNA binding"/>
    <property type="evidence" value="ECO:0007669"/>
    <property type="project" value="UniProtKB-KW"/>
</dbReference>
<feature type="domain" description="YobI-like P-loop NTPase" evidence="3">
    <location>
        <begin position="43"/>
        <end position="409"/>
    </location>
</feature>
<evidence type="ECO:0000256" key="1">
    <source>
        <dbReference type="SAM" id="Coils"/>
    </source>
</evidence>
<evidence type="ECO:0000256" key="2">
    <source>
        <dbReference type="SAM" id="Phobius"/>
    </source>
</evidence>
<reference evidence="4" key="1">
    <citation type="submission" date="2019-01" db="EMBL/GenBank/DDBJ databases">
        <authorList>
            <person name="Lista F."/>
            <person name="Anselmo A."/>
        </authorList>
    </citation>
    <scope>NUCLEOTIDE SEQUENCE</scope>
    <source>
        <strain evidence="4">13R</strain>
    </source>
</reference>
<dbReference type="EMBL" id="SDDI01000027">
    <property type="protein sequence ID" value="TCY79152.1"/>
    <property type="molecule type" value="Genomic_DNA"/>
</dbReference>
<keyword evidence="2" id="KW-0472">Membrane</keyword>
<gene>
    <name evidence="4" type="ORF">ETH49_20515</name>
</gene>
<name>A0A483V1S4_KLEPN</name>
<sequence length="1270" mass="147742">MALLEKIKRHCLSKKVIDAHTDQQVGYDTLTPKIITDDSVKPYFDALDFAFTKQDVKNIAITGPYGAGKSTVILSYLQSRLKKDFITVSLADFSLSGKSDKNLLDNSEIEMSILQQILYKENKDKLPDSRIDRIQNRNKKHVTSLFFTVLSVVAPLILLTTVVFPRKILSLFSLENGVLNTIINAYPERLIISIILSIISLFFIVRVASKAGIFDKKIKLSKIAFLQASADMSTQEPSSLLNNCLDEIVYFFSQSQYKIVVFEDLDRLGNTEVFIKLREINQIVNNNLYNSPVRFVYACRDDIFLGVDIRTKFFDFILPVIPVMDTRNAYTHLNNKLIDFPSNEKALLKQMSLYISDKRSLQNIVNEFNLFRKVVDDNKNHAKIFSLIFYKNTYAQDYNLTDKKTGVLYNFINDYRLRKLHESYFNSLDSKLQELNIKVALLKKESVNSDADLRKQIISRFISPQLWSLISFAKKNRHYSLNYDKYSPESFYQNESEFVSFFNNSAQSFIGYNNNREPYFVEIDTTHIMDEYNQRVNVVAEDKNNEYQIAIKSLEEIKENIRTRNAITLSELIKLIGWEKFKTIAENYIEKCDDRSIIDAEQIESIRDGFRFGGFEVLYYLLTNGYIMQDYMMFRSIFHQGSISVNDNDYIKAVGRYMSCEEVNRNFSLDNPGDVLTELIEQHYQYRNGAIHYQIVSYLFDNVNSSNNKTLSEMIAMIFRESSTDIISIFNILESRFYDPSYFNRLVAFALGENRYLDKMLTVLEEQDNNDIITSITTKMIALVSPSISIDQKNYQQYIVKQGFNLIAFVEDDDLPSFLNNIKQLGVVYKDISMPVTPSENQALLFIADNQMYSLDRINYRVVVAGLLQHENITCEQVDELPWSIIERYQLSSLKSYVNDNIDKFVQDIFIYSKENTEAIIVVLTHSDLSNRLKVEILKKMQFTVTNLDVFPERLDIDGNKISYHDLFFSYEHVSPEWEVLIDYICEDCDLKVLTEYLETHAQTLSQQELNLTDGDSYNCLYMKVICNDQLKDITYAAVLAPIYINVHYWDDRLSIANFSRLIKNNKVELNDESFKLAAQCFISNTEVKSLETETINTFVLWFSKFKEIFFAKTDYYLCEDSDNTLLEKMLTAINSSQQFTVKEKASLLYSYHESYDESFLNELTMPHETLIDLIALSTDDSFTIDQIVRLLKLGFRERTEIAHLTNELTEREFSKIFNQKSATLNPSKNLNSDRFLSALQQAGLIKRWSQREDGKYYVDCRYEEDESYL</sequence>
<keyword evidence="2" id="KW-0812">Transmembrane</keyword>
<evidence type="ECO:0000259" key="3">
    <source>
        <dbReference type="Pfam" id="PF20693"/>
    </source>
</evidence>
<dbReference type="InterPro" id="IPR027417">
    <property type="entry name" value="P-loop_NTPase"/>
</dbReference>
<keyword evidence="2" id="KW-1133">Transmembrane helix</keyword>
<proteinExistence type="predicted"/>
<accession>A0A483V1S4</accession>
<dbReference type="SUPFAM" id="SSF52540">
    <property type="entry name" value="P-loop containing nucleoside triphosphate hydrolases"/>
    <property type="match status" value="1"/>
</dbReference>
<protein>
    <submittedName>
        <fullName evidence="4">DNA-binding protein</fullName>
    </submittedName>
</protein>
<dbReference type="AlphaFoldDB" id="A0A483V1S4"/>
<organism evidence="4">
    <name type="scientific">Klebsiella pneumoniae</name>
    <dbReference type="NCBI Taxonomy" id="573"/>
    <lineage>
        <taxon>Bacteria</taxon>
        <taxon>Pseudomonadati</taxon>
        <taxon>Pseudomonadota</taxon>
        <taxon>Gammaproteobacteria</taxon>
        <taxon>Enterobacterales</taxon>
        <taxon>Enterobacteriaceae</taxon>
        <taxon>Klebsiella/Raoultella group</taxon>
        <taxon>Klebsiella</taxon>
        <taxon>Klebsiella pneumoniae complex</taxon>
    </lineage>
</organism>